<dbReference type="AlphaFoldDB" id="A0AAV5TGM1"/>
<accession>A0AAV5TGM1</accession>
<organism evidence="2 3">
    <name type="scientific">Pristionchus entomophagus</name>
    <dbReference type="NCBI Taxonomy" id="358040"/>
    <lineage>
        <taxon>Eukaryota</taxon>
        <taxon>Metazoa</taxon>
        <taxon>Ecdysozoa</taxon>
        <taxon>Nematoda</taxon>
        <taxon>Chromadorea</taxon>
        <taxon>Rhabditida</taxon>
        <taxon>Rhabditina</taxon>
        <taxon>Diplogasteromorpha</taxon>
        <taxon>Diplogasteroidea</taxon>
        <taxon>Neodiplogasteridae</taxon>
        <taxon>Pristionchus</taxon>
    </lineage>
</organism>
<comment type="caution">
    <text evidence="2">The sequence shown here is derived from an EMBL/GenBank/DDBJ whole genome shotgun (WGS) entry which is preliminary data.</text>
</comment>
<proteinExistence type="predicted"/>
<sequence>MLVFTSDIPSFEYMLNDQREARITNRHIFTQPHTGMWVRTLEYIGDGQVHFETGAGVGESEQRYHMRSYPCWAVPDWIISFDNVMTVWVDDGTTYTVEFSRDLGGSKSPKVLAKNDYILIMTSGRSDDLQNLGGHTDNRAYLQIGNKDNTDVHVEMDITLDTDNTGYIELQKAYADKTTYKYYNGTRTEDFNTGYFELRYEPHGKDAPEIWKSQDNIFLDVWLGPKRTTITPQPTTTTPPPTTVTTPKPITTPPKPTDGPYCKCGVDKFGFPVDWKYNDIWLDV</sequence>
<evidence type="ECO:0000313" key="2">
    <source>
        <dbReference type="EMBL" id="GMS93135.1"/>
    </source>
</evidence>
<protein>
    <submittedName>
        <fullName evidence="2">Uncharacterized protein</fullName>
    </submittedName>
</protein>
<keyword evidence="3" id="KW-1185">Reference proteome</keyword>
<feature type="region of interest" description="Disordered" evidence="1">
    <location>
        <begin position="229"/>
        <end position="256"/>
    </location>
</feature>
<dbReference type="EMBL" id="BTSX01000004">
    <property type="protein sequence ID" value="GMS93135.1"/>
    <property type="molecule type" value="Genomic_DNA"/>
</dbReference>
<feature type="non-terminal residue" evidence="2">
    <location>
        <position position="284"/>
    </location>
</feature>
<evidence type="ECO:0000256" key="1">
    <source>
        <dbReference type="SAM" id="MobiDB-lite"/>
    </source>
</evidence>
<dbReference type="PANTHER" id="PTHR31024">
    <property type="entry name" value="C-TYPE LECTIN"/>
    <property type="match status" value="1"/>
</dbReference>
<dbReference type="PANTHER" id="PTHR31024:SF3">
    <property type="entry name" value="C-TYPE LECTIN-RELATED"/>
    <property type="match status" value="1"/>
</dbReference>
<evidence type="ECO:0000313" key="3">
    <source>
        <dbReference type="Proteomes" id="UP001432027"/>
    </source>
</evidence>
<gene>
    <name evidence="2" type="ORF">PENTCL1PPCAC_15310</name>
</gene>
<dbReference type="Proteomes" id="UP001432027">
    <property type="component" value="Unassembled WGS sequence"/>
</dbReference>
<reference evidence="2" key="1">
    <citation type="submission" date="2023-10" db="EMBL/GenBank/DDBJ databases">
        <title>Genome assembly of Pristionchus species.</title>
        <authorList>
            <person name="Yoshida K."/>
            <person name="Sommer R.J."/>
        </authorList>
    </citation>
    <scope>NUCLEOTIDE SEQUENCE</scope>
    <source>
        <strain evidence="2">RS0144</strain>
    </source>
</reference>
<name>A0AAV5TGM1_9BILA</name>